<dbReference type="SUPFAM" id="SSF81324">
    <property type="entry name" value="Voltage-gated potassium channels"/>
    <property type="match status" value="1"/>
</dbReference>
<feature type="transmembrane region" description="Helical" evidence="1">
    <location>
        <begin position="264"/>
        <end position="286"/>
    </location>
</feature>
<evidence type="ECO:0000313" key="4">
    <source>
        <dbReference type="Proteomes" id="UP000019482"/>
    </source>
</evidence>
<proteinExistence type="predicted"/>
<keyword evidence="1" id="KW-0472">Membrane</keyword>
<keyword evidence="1" id="KW-0812">Transmembrane</keyword>
<sequence length="289" mass="34282">MRIYKKHNCVYLLLYVYIFVLIFFGIIYWNIANHSRGEFFIFQNDINLDTKTAMFKKKMHIKFYSKDLNDSIKKLIISEEYKRPIVKLNILNNSIYDKATFVFDRVLGDNWANYYYLIMASKGITHMSIMDMGENKLNGAFDSHKIKICFYKLKDDKEDKFSSYKKNYSRKLKKINTIYIWVNNYSIINKEHFEDVYYYYPINFYFQELIKNSICFPDESPFILRQVSGGNFTYPIWNFIYFSAVTITTLGYGDILPNSTSVRIIVMIETVCGVIITGVLTSCIFLDKK</sequence>
<name>W6N2B7_CLOTY</name>
<dbReference type="InterPro" id="IPR013099">
    <property type="entry name" value="K_chnl_dom"/>
</dbReference>
<feature type="transmembrane region" description="Helical" evidence="1">
    <location>
        <begin position="12"/>
        <end position="31"/>
    </location>
</feature>
<gene>
    <name evidence="3" type="ORF">CTDIVETGP_0573</name>
</gene>
<dbReference type="Pfam" id="PF07885">
    <property type="entry name" value="Ion_trans_2"/>
    <property type="match status" value="1"/>
</dbReference>
<organism evidence="3 4">
    <name type="scientific">Clostridium tyrobutyricum DIVETGP</name>
    <dbReference type="NCBI Taxonomy" id="1408889"/>
    <lineage>
        <taxon>Bacteria</taxon>
        <taxon>Bacillati</taxon>
        <taxon>Bacillota</taxon>
        <taxon>Clostridia</taxon>
        <taxon>Eubacteriales</taxon>
        <taxon>Clostridiaceae</taxon>
        <taxon>Clostridium</taxon>
    </lineage>
</organism>
<keyword evidence="4" id="KW-1185">Reference proteome</keyword>
<dbReference type="Proteomes" id="UP000019482">
    <property type="component" value="Unassembled WGS sequence"/>
</dbReference>
<dbReference type="GeneID" id="29419424"/>
<evidence type="ECO:0000256" key="1">
    <source>
        <dbReference type="SAM" id="Phobius"/>
    </source>
</evidence>
<feature type="transmembrane region" description="Helical" evidence="1">
    <location>
        <begin position="232"/>
        <end position="252"/>
    </location>
</feature>
<dbReference type="Gene3D" id="1.10.287.70">
    <property type="match status" value="1"/>
</dbReference>
<keyword evidence="1" id="KW-1133">Transmembrane helix</keyword>
<evidence type="ECO:0000313" key="3">
    <source>
        <dbReference type="EMBL" id="CDL90503.1"/>
    </source>
</evidence>
<dbReference type="RefSeq" id="WP_017750470.1">
    <property type="nucleotide sequence ID" value="NZ_CBXI010000007.1"/>
</dbReference>
<feature type="domain" description="Potassium channel" evidence="2">
    <location>
        <begin position="235"/>
        <end position="284"/>
    </location>
</feature>
<dbReference type="EMBL" id="CBXI010000007">
    <property type="protein sequence ID" value="CDL90503.1"/>
    <property type="molecule type" value="Genomic_DNA"/>
</dbReference>
<evidence type="ECO:0000259" key="2">
    <source>
        <dbReference type="Pfam" id="PF07885"/>
    </source>
</evidence>
<comment type="caution">
    <text evidence="3">The sequence shown here is derived from an EMBL/GenBank/DDBJ whole genome shotgun (WGS) entry which is preliminary data.</text>
</comment>
<accession>W6N2B7</accession>
<protein>
    <recommendedName>
        <fullName evidence="2">Potassium channel domain-containing protein</fullName>
    </recommendedName>
</protein>
<dbReference type="OrthoDB" id="9810759at2"/>
<dbReference type="AlphaFoldDB" id="W6N2B7"/>
<reference evidence="3 4" key="1">
    <citation type="journal article" date="2015" name="Genome Announc.">
        <title>Draft Genome Sequence of Clostridium tyrobutyricum Strain DIVETGP, Isolated from Cow's Milk for Grana Padano Production.</title>
        <authorList>
            <person name="Soggiu A."/>
            <person name="Piras C."/>
            <person name="Gaiarsa S."/>
            <person name="Sassera D."/>
            <person name="Roncada P."/>
            <person name="Bendixen E."/>
            <person name="Brasca M."/>
            <person name="Bonizzi L."/>
        </authorList>
    </citation>
    <scope>NUCLEOTIDE SEQUENCE [LARGE SCALE GENOMIC DNA]</scope>
    <source>
        <strain evidence="3 4">DIVETGP</strain>
    </source>
</reference>